<keyword evidence="3" id="KW-0547">Nucleotide-binding</keyword>
<sequence length="150" mass="16207">MSDKSLKLRISIPPVEGIEDIPIAAIEVLATKMGFEPNNVQDIVQALTEACVNAILYSTSEMDVEIAVFATYNSLVLEVRDRGPGFNPDGVPAPDFDLMTEIGVENGGFGLHMIKALVDKVEIESSDQGTIIRMSKFLTSPDAHSLTPQS</sequence>
<accession>A0AAW9PZ00</accession>
<dbReference type="InterPro" id="IPR050267">
    <property type="entry name" value="Anti-sigma-factor_SerPK"/>
</dbReference>
<comment type="caution">
    <text evidence="3">The sequence shown here is derived from an EMBL/GenBank/DDBJ whole genome shotgun (WGS) entry which is preliminary data.</text>
</comment>
<reference evidence="3" key="1">
    <citation type="submission" date="2024-01" db="EMBL/GenBank/DDBJ databases">
        <title>Bank of Algae and Cyanobacteria of the Azores (BACA) strain genomes.</title>
        <authorList>
            <person name="Luz R."/>
            <person name="Cordeiro R."/>
            <person name="Fonseca A."/>
            <person name="Goncalves V."/>
        </authorList>
    </citation>
    <scope>NUCLEOTIDE SEQUENCE</scope>
    <source>
        <strain evidence="3">BACA0141</strain>
    </source>
</reference>
<dbReference type="Gene3D" id="3.30.565.10">
    <property type="entry name" value="Histidine kinase-like ATPase, C-terminal domain"/>
    <property type="match status" value="1"/>
</dbReference>
<keyword evidence="3" id="KW-0067">ATP-binding</keyword>
<proteinExistence type="predicted"/>
<keyword evidence="3" id="KW-0808">Transferase</keyword>
<keyword evidence="1" id="KW-0418">Kinase</keyword>
<dbReference type="GO" id="GO:0005524">
    <property type="term" value="F:ATP binding"/>
    <property type="evidence" value="ECO:0007669"/>
    <property type="project" value="UniProtKB-KW"/>
</dbReference>
<dbReference type="EMBL" id="JAZBJZ010000034">
    <property type="protein sequence ID" value="MEE3717184.1"/>
    <property type="molecule type" value="Genomic_DNA"/>
</dbReference>
<evidence type="ECO:0000256" key="1">
    <source>
        <dbReference type="ARBA" id="ARBA00022527"/>
    </source>
</evidence>
<dbReference type="RefSeq" id="WP_330483612.1">
    <property type="nucleotide sequence ID" value="NZ_JAZBJZ010000034.1"/>
</dbReference>
<keyword evidence="4" id="KW-1185">Reference proteome</keyword>
<dbReference type="InterPro" id="IPR003594">
    <property type="entry name" value="HATPase_dom"/>
</dbReference>
<evidence type="ECO:0000259" key="2">
    <source>
        <dbReference type="Pfam" id="PF13581"/>
    </source>
</evidence>
<gene>
    <name evidence="3" type="ORF">V2H45_10540</name>
</gene>
<dbReference type="EC" id="2.7.13.3" evidence="3"/>
<organism evidence="3 4">
    <name type="scientific">Tumidithrix elongata BACA0141</name>
    <dbReference type="NCBI Taxonomy" id="2716417"/>
    <lineage>
        <taxon>Bacteria</taxon>
        <taxon>Bacillati</taxon>
        <taxon>Cyanobacteriota</taxon>
        <taxon>Cyanophyceae</taxon>
        <taxon>Pseudanabaenales</taxon>
        <taxon>Pseudanabaenaceae</taxon>
        <taxon>Tumidithrix</taxon>
        <taxon>Tumidithrix elongata</taxon>
    </lineage>
</organism>
<dbReference type="GO" id="GO:0004673">
    <property type="term" value="F:protein histidine kinase activity"/>
    <property type="evidence" value="ECO:0007669"/>
    <property type="project" value="UniProtKB-EC"/>
</dbReference>
<feature type="domain" description="Histidine kinase/HSP90-like ATPase" evidence="2">
    <location>
        <begin position="26"/>
        <end position="136"/>
    </location>
</feature>
<protein>
    <submittedName>
        <fullName evidence="3">ATP-binding protein</fullName>
        <ecNumber evidence="3">2.7.13.3</ecNumber>
    </submittedName>
</protein>
<dbReference type="PANTHER" id="PTHR35526:SF3">
    <property type="entry name" value="ANTI-SIGMA-F FACTOR RSBW"/>
    <property type="match status" value="1"/>
</dbReference>
<dbReference type="CDD" id="cd16936">
    <property type="entry name" value="HATPase_RsbW-like"/>
    <property type="match status" value="1"/>
</dbReference>
<dbReference type="AlphaFoldDB" id="A0AAW9PZ00"/>
<dbReference type="SUPFAM" id="SSF55874">
    <property type="entry name" value="ATPase domain of HSP90 chaperone/DNA topoisomerase II/histidine kinase"/>
    <property type="match status" value="1"/>
</dbReference>
<name>A0AAW9PZ00_9CYAN</name>
<dbReference type="GO" id="GO:0004674">
    <property type="term" value="F:protein serine/threonine kinase activity"/>
    <property type="evidence" value="ECO:0007669"/>
    <property type="project" value="UniProtKB-KW"/>
</dbReference>
<evidence type="ECO:0000313" key="3">
    <source>
        <dbReference type="EMBL" id="MEE3717184.1"/>
    </source>
</evidence>
<dbReference type="InterPro" id="IPR036890">
    <property type="entry name" value="HATPase_C_sf"/>
</dbReference>
<dbReference type="Pfam" id="PF13581">
    <property type="entry name" value="HATPase_c_2"/>
    <property type="match status" value="1"/>
</dbReference>
<evidence type="ECO:0000313" key="4">
    <source>
        <dbReference type="Proteomes" id="UP001333818"/>
    </source>
</evidence>
<dbReference type="Proteomes" id="UP001333818">
    <property type="component" value="Unassembled WGS sequence"/>
</dbReference>
<keyword evidence="1" id="KW-0723">Serine/threonine-protein kinase</keyword>
<dbReference type="PANTHER" id="PTHR35526">
    <property type="entry name" value="ANTI-SIGMA-F FACTOR RSBW-RELATED"/>
    <property type="match status" value="1"/>
</dbReference>